<protein>
    <submittedName>
        <fullName evidence="6">LysR family transcriptional regulator</fullName>
    </submittedName>
</protein>
<dbReference type="FunFam" id="3.40.190.290:FF:000001">
    <property type="entry name" value="Transcriptional regulator, LysR family"/>
    <property type="match status" value="1"/>
</dbReference>
<dbReference type="GO" id="GO:0003700">
    <property type="term" value="F:DNA-binding transcription factor activity"/>
    <property type="evidence" value="ECO:0007669"/>
    <property type="project" value="InterPro"/>
</dbReference>
<keyword evidence="4" id="KW-0804">Transcription</keyword>
<dbReference type="GO" id="GO:0043565">
    <property type="term" value="F:sequence-specific DNA binding"/>
    <property type="evidence" value="ECO:0007669"/>
    <property type="project" value="TreeGrafter"/>
</dbReference>
<dbReference type="Pfam" id="PF03466">
    <property type="entry name" value="LysR_substrate"/>
    <property type="match status" value="1"/>
</dbReference>
<feature type="domain" description="HTH lysR-type" evidence="5">
    <location>
        <begin position="1"/>
        <end position="58"/>
    </location>
</feature>
<evidence type="ECO:0000256" key="1">
    <source>
        <dbReference type="ARBA" id="ARBA00009437"/>
    </source>
</evidence>
<dbReference type="RefSeq" id="WP_265271739.1">
    <property type="nucleotide sequence ID" value="NZ_JANFAV010000026.1"/>
</dbReference>
<dbReference type="InterPro" id="IPR058163">
    <property type="entry name" value="LysR-type_TF_proteobact-type"/>
</dbReference>
<keyword evidence="2" id="KW-0805">Transcription regulation</keyword>
<dbReference type="GO" id="GO:0006351">
    <property type="term" value="P:DNA-templated transcription"/>
    <property type="evidence" value="ECO:0007669"/>
    <property type="project" value="TreeGrafter"/>
</dbReference>
<dbReference type="EMBL" id="JANFAV010000026">
    <property type="protein sequence ID" value="MCW6537601.1"/>
    <property type="molecule type" value="Genomic_DNA"/>
</dbReference>
<accession>A0AA41ZEG3</accession>
<dbReference type="SUPFAM" id="SSF46785">
    <property type="entry name" value="Winged helix' DNA-binding domain"/>
    <property type="match status" value="1"/>
</dbReference>
<organism evidence="6 7">
    <name type="scientific">Sphingomonas lycopersici</name>
    <dbReference type="NCBI Taxonomy" id="2951807"/>
    <lineage>
        <taxon>Bacteria</taxon>
        <taxon>Pseudomonadati</taxon>
        <taxon>Pseudomonadota</taxon>
        <taxon>Alphaproteobacteria</taxon>
        <taxon>Sphingomonadales</taxon>
        <taxon>Sphingomonadaceae</taxon>
        <taxon>Sphingomonas</taxon>
    </lineage>
</organism>
<dbReference type="AlphaFoldDB" id="A0AA41ZEG3"/>
<dbReference type="Gene3D" id="1.10.10.10">
    <property type="entry name" value="Winged helix-like DNA-binding domain superfamily/Winged helix DNA-binding domain"/>
    <property type="match status" value="1"/>
</dbReference>
<evidence type="ECO:0000256" key="4">
    <source>
        <dbReference type="ARBA" id="ARBA00023163"/>
    </source>
</evidence>
<proteinExistence type="inferred from homology"/>
<dbReference type="SUPFAM" id="SSF53850">
    <property type="entry name" value="Periplasmic binding protein-like II"/>
    <property type="match status" value="1"/>
</dbReference>
<gene>
    <name evidence="6" type="ORF">NEE01_22725</name>
</gene>
<dbReference type="FunFam" id="1.10.10.10:FF:000001">
    <property type="entry name" value="LysR family transcriptional regulator"/>
    <property type="match status" value="1"/>
</dbReference>
<dbReference type="Pfam" id="PF00126">
    <property type="entry name" value="HTH_1"/>
    <property type="match status" value="1"/>
</dbReference>
<evidence type="ECO:0000256" key="3">
    <source>
        <dbReference type="ARBA" id="ARBA00023125"/>
    </source>
</evidence>
<keyword evidence="7" id="KW-1185">Reference proteome</keyword>
<keyword evidence="3" id="KW-0238">DNA-binding</keyword>
<dbReference type="InterPro" id="IPR005119">
    <property type="entry name" value="LysR_subst-bd"/>
</dbReference>
<comment type="similarity">
    <text evidence="1">Belongs to the LysR transcriptional regulatory family.</text>
</comment>
<dbReference type="PANTHER" id="PTHR30537">
    <property type="entry name" value="HTH-TYPE TRANSCRIPTIONAL REGULATOR"/>
    <property type="match status" value="1"/>
</dbReference>
<comment type="caution">
    <text evidence="6">The sequence shown here is derived from an EMBL/GenBank/DDBJ whole genome shotgun (WGS) entry which is preliminary data.</text>
</comment>
<dbReference type="InterPro" id="IPR036388">
    <property type="entry name" value="WH-like_DNA-bd_sf"/>
</dbReference>
<sequence length="297" mass="31978">MELSDLAVFVEAVRAGSLAAASRRLGINSMTASRRLAALETELGIRLVHRTTRSLSPTVEGEAFLPHAQAMLEQQASGLAALRPTGAGVSGQLRATASAAFGRKVVAPMIAPFMRDNPELQVDLLLTDDQVDIVAQGIDVAIRIAKLRDNHLVARRLADNPRRLCASPGYLKASGTPAVLAALSDHACLLATGTSHWTFSRNGKAVRQKVDGRFTANSIEALHQACRGGLGIAYLSSWNVEDDLRSGLLHEIRLEDAEPEPLAIWAVYPTARLVPAKVRAFVDALERMLRLAFHKSA</sequence>
<dbReference type="Gene3D" id="3.40.190.290">
    <property type="match status" value="1"/>
</dbReference>
<evidence type="ECO:0000259" key="5">
    <source>
        <dbReference type="PROSITE" id="PS50931"/>
    </source>
</evidence>
<name>A0AA41ZEG3_9SPHN</name>
<evidence type="ECO:0000313" key="7">
    <source>
        <dbReference type="Proteomes" id="UP001165565"/>
    </source>
</evidence>
<reference evidence="6" key="1">
    <citation type="submission" date="2022-06" db="EMBL/GenBank/DDBJ databases">
        <title>Sphingomonas sp. nov. isolated from rhizosphere soil of tomato.</title>
        <authorList>
            <person name="Dong H."/>
            <person name="Gao R."/>
        </authorList>
    </citation>
    <scope>NUCLEOTIDE SEQUENCE</scope>
    <source>
        <strain evidence="6">MMSM24</strain>
    </source>
</reference>
<dbReference type="CDD" id="cd08422">
    <property type="entry name" value="PBP2_CrgA_like"/>
    <property type="match status" value="1"/>
</dbReference>
<dbReference type="PROSITE" id="PS50931">
    <property type="entry name" value="HTH_LYSR"/>
    <property type="match status" value="1"/>
</dbReference>
<dbReference type="PANTHER" id="PTHR30537:SF5">
    <property type="entry name" value="HTH-TYPE TRANSCRIPTIONAL ACTIVATOR TTDR-RELATED"/>
    <property type="match status" value="1"/>
</dbReference>
<evidence type="ECO:0000256" key="2">
    <source>
        <dbReference type="ARBA" id="ARBA00023015"/>
    </source>
</evidence>
<dbReference type="Proteomes" id="UP001165565">
    <property type="component" value="Unassembled WGS sequence"/>
</dbReference>
<dbReference type="InterPro" id="IPR036390">
    <property type="entry name" value="WH_DNA-bd_sf"/>
</dbReference>
<evidence type="ECO:0000313" key="6">
    <source>
        <dbReference type="EMBL" id="MCW6537601.1"/>
    </source>
</evidence>
<dbReference type="InterPro" id="IPR000847">
    <property type="entry name" value="LysR_HTH_N"/>
</dbReference>